<dbReference type="PANTHER" id="PTHR42928">
    <property type="entry name" value="TRICARBOXYLATE-BINDING PROTEIN"/>
    <property type="match status" value="1"/>
</dbReference>
<dbReference type="Proteomes" id="UP001305521">
    <property type="component" value="Chromosome"/>
</dbReference>
<dbReference type="Gene3D" id="3.40.190.150">
    <property type="entry name" value="Bordetella uptake gene, domain 1"/>
    <property type="match status" value="1"/>
</dbReference>
<dbReference type="InterPro" id="IPR006311">
    <property type="entry name" value="TAT_signal"/>
</dbReference>
<dbReference type="PROSITE" id="PS51318">
    <property type="entry name" value="TAT"/>
    <property type="match status" value="1"/>
</dbReference>
<evidence type="ECO:0000313" key="3">
    <source>
        <dbReference type="Proteomes" id="UP001305521"/>
    </source>
</evidence>
<gene>
    <name evidence="2" type="ORF">R9Z33_12940</name>
</gene>
<evidence type="ECO:0000256" key="1">
    <source>
        <dbReference type="ARBA" id="ARBA00006987"/>
    </source>
</evidence>
<dbReference type="EMBL" id="CP137852">
    <property type="protein sequence ID" value="WPB83011.1"/>
    <property type="molecule type" value="Genomic_DNA"/>
</dbReference>
<reference evidence="2 3" key="1">
    <citation type="submission" date="2023-11" db="EMBL/GenBank/DDBJ databases">
        <title>Arctic aerobic anoxygenic photoheterotroph Sediminicoccus rosea KRV36 adapts its photosynthesis to long days of polar summer.</title>
        <authorList>
            <person name="Tomasch J."/>
            <person name="Kopejtka K."/>
            <person name="Bily T."/>
            <person name="Gardiner A.T."/>
            <person name="Gardian Z."/>
            <person name="Shivaramu S."/>
            <person name="Koblizek M."/>
            <person name="Engelhardt F."/>
            <person name="Kaftan D."/>
        </authorList>
    </citation>
    <scope>NUCLEOTIDE SEQUENCE [LARGE SCALE GENOMIC DNA]</scope>
    <source>
        <strain evidence="2 3">R-30</strain>
    </source>
</reference>
<protein>
    <submittedName>
        <fullName evidence="2">Tripartite tricarboxylate transporter substrate binding protein</fullName>
    </submittedName>
</protein>
<proteinExistence type="inferred from homology"/>
<sequence length="333" mass="34765">MLSRRRFAGLGLAGAIGPFSAPFRPAAAQPATAGGAARRAITIVVPYASGGPPHFVGRLLGVRLSRLLGEPVVVENRPGQSGLAGTCYVGEAAPDGRTLLLATNGIYAMTMNILSCRFDFTAALAPVGLLARTPLVLCVPAASPLHSLADLTQAARRSPGALRYITPHAYNLPILMLADMLEINVTSVLVGGALPGFEALDRGDAEFALLALGAAVPFVHGGRLRALGVTAGQRTAQLPDVPTLAEAGLPGFEVATDFALFARAGTPDDTLARLSEASIEALSGQDVKALLAPIGVEPVRGTRAAFPAYFEAENQRWLSLIRQFDITSMERPR</sequence>
<dbReference type="RefSeq" id="WP_318646992.1">
    <property type="nucleotide sequence ID" value="NZ_CP137852.1"/>
</dbReference>
<dbReference type="PIRSF" id="PIRSF017082">
    <property type="entry name" value="YflP"/>
    <property type="match status" value="1"/>
</dbReference>
<accession>A0ABZ0PBS3</accession>
<dbReference type="Gene3D" id="3.40.190.10">
    <property type="entry name" value="Periplasmic binding protein-like II"/>
    <property type="match status" value="1"/>
</dbReference>
<organism evidence="2 3">
    <name type="scientific">Sediminicoccus rosea</name>
    <dbReference type="NCBI Taxonomy" id="1225128"/>
    <lineage>
        <taxon>Bacteria</taxon>
        <taxon>Pseudomonadati</taxon>
        <taxon>Pseudomonadota</taxon>
        <taxon>Alphaproteobacteria</taxon>
        <taxon>Acetobacterales</taxon>
        <taxon>Roseomonadaceae</taxon>
        <taxon>Sediminicoccus</taxon>
    </lineage>
</organism>
<dbReference type="Pfam" id="PF03401">
    <property type="entry name" value="TctC"/>
    <property type="match status" value="1"/>
</dbReference>
<dbReference type="InterPro" id="IPR042100">
    <property type="entry name" value="Bug_dom1"/>
</dbReference>
<dbReference type="SUPFAM" id="SSF53850">
    <property type="entry name" value="Periplasmic binding protein-like II"/>
    <property type="match status" value="1"/>
</dbReference>
<keyword evidence="3" id="KW-1185">Reference proteome</keyword>
<comment type="similarity">
    <text evidence="1">Belongs to the UPF0065 (bug) family.</text>
</comment>
<dbReference type="CDD" id="cd07012">
    <property type="entry name" value="PBP2_Bug_TTT"/>
    <property type="match status" value="1"/>
</dbReference>
<dbReference type="InterPro" id="IPR005064">
    <property type="entry name" value="BUG"/>
</dbReference>
<dbReference type="PANTHER" id="PTHR42928:SF5">
    <property type="entry name" value="BLR1237 PROTEIN"/>
    <property type="match status" value="1"/>
</dbReference>
<name>A0ABZ0PBS3_9PROT</name>
<evidence type="ECO:0000313" key="2">
    <source>
        <dbReference type="EMBL" id="WPB83011.1"/>
    </source>
</evidence>